<organism evidence="2 3">
    <name type="scientific">Mycolicibacterium komossense</name>
    <dbReference type="NCBI Taxonomy" id="1779"/>
    <lineage>
        <taxon>Bacteria</taxon>
        <taxon>Bacillati</taxon>
        <taxon>Actinomycetota</taxon>
        <taxon>Actinomycetes</taxon>
        <taxon>Mycobacteriales</taxon>
        <taxon>Mycobacteriaceae</taxon>
        <taxon>Mycolicibacterium</taxon>
    </lineage>
</organism>
<gene>
    <name evidence="2" type="ORF">H7J73_00005</name>
</gene>
<keyword evidence="1" id="KW-0472">Membrane</keyword>
<comment type="caution">
    <text evidence="2">The sequence shown here is derived from an EMBL/GenBank/DDBJ whole genome shotgun (WGS) entry which is preliminary data.</text>
</comment>
<dbReference type="Gene3D" id="1.10.287.3510">
    <property type="match status" value="1"/>
</dbReference>
<dbReference type="EC" id="1.6.5.9" evidence="2"/>
<dbReference type="EMBL" id="JACKTY010000001">
    <property type="protein sequence ID" value="MCV7224430.1"/>
    <property type="molecule type" value="Genomic_DNA"/>
</dbReference>
<dbReference type="Proteomes" id="UP001526201">
    <property type="component" value="Unassembled WGS sequence"/>
</dbReference>
<accession>A0ABT3C4K9</accession>
<protein>
    <submittedName>
        <fullName evidence="2">NADH-quinone oxidoreductase subunit K</fullName>
        <ecNumber evidence="2">1.6.5.9</ecNumber>
    </submittedName>
</protein>
<evidence type="ECO:0000313" key="3">
    <source>
        <dbReference type="Proteomes" id="UP001526201"/>
    </source>
</evidence>
<evidence type="ECO:0000313" key="2">
    <source>
        <dbReference type="EMBL" id="MCV7224430.1"/>
    </source>
</evidence>
<keyword evidence="1" id="KW-1133">Transmembrane helix</keyword>
<sequence length="34" mass="3758">MNPVSYLYLSVLLFTIGAAGVLLRHNAIVMFMCV</sequence>
<keyword evidence="3" id="KW-1185">Reference proteome</keyword>
<keyword evidence="2" id="KW-0560">Oxidoreductase</keyword>
<evidence type="ECO:0000256" key="1">
    <source>
        <dbReference type="SAM" id="Phobius"/>
    </source>
</evidence>
<feature type="transmembrane region" description="Helical" evidence="1">
    <location>
        <begin position="6"/>
        <end position="23"/>
    </location>
</feature>
<reference evidence="2 3" key="1">
    <citation type="journal article" date="2022" name="BMC Genomics">
        <title>Comparative genome analysis of mycobacteria focusing on tRNA and non-coding RNA.</title>
        <authorList>
            <person name="Behra P.R.K."/>
            <person name="Pettersson B.M.F."/>
            <person name="Ramesh M."/>
            <person name="Das S."/>
            <person name="Dasgupta S."/>
            <person name="Kirsebom L.A."/>
        </authorList>
    </citation>
    <scope>NUCLEOTIDE SEQUENCE [LARGE SCALE GENOMIC DNA]</scope>
    <source>
        <strain evidence="2 3">DSM 44078</strain>
    </source>
</reference>
<name>A0ABT3C4K9_9MYCO</name>
<feature type="non-terminal residue" evidence="2">
    <location>
        <position position="34"/>
    </location>
</feature>
<proteinExistence type="predicted"/>
<dbReference type="GO" id="GO:0050136">
    <property type="term" value="F:NADH dehydrogenase (quinone) (non-electrogenic) activity"/>
    <property type="evidence" value="ECO:0007669"/>
    <property type="project" value="UniProtKB-EC"/>
</dbReference>
<keyword evidence="1" id="KW-0812">Transmembrane</keyword>